<dbReference type="OrthoDB" id="2756618at2759"/>
<accession>A0A8H5F0Q4</accession>
<keyword evidence="1" id="KW-1133">Transmembrane helix</keyword>
<evidence type="ECO:0000313" key="2">
    <source>
        <dbReference type="EMBL" id="KAF5319257.1"/>
    </source>
</evidence>
<keyword evidence="1" id="KW-0472">Membrane</keyword>
<keyword evidence="3" id="KW-1185">Reference proteome</keyword>
<keyword evidence="1" id="KW-0812">Transmembrane</keyword>
<sequence>MVYYPEKASGMPEYQRYQYQAAMRSGDNHLGASLARVRCAFIQFGAENIGGDGTLTSQKLRAINSPLYLLRATVYSIQTLVGDAFILYRLYLVWNGNGFLFYPLVMTFLGSFATAVGSLQDMARWHHDTVLKPIFEPQQEAWVISFLVLTLFTNTCATALIAGRIWWVPLRTTQMTIPGAQCDMTPTRVAIMESGAIYSISLIVLMGLYLKGSYAQNVVFDAMPQVIGIVFSLVIVRVALGVGRAYSIKSQSAQIQQLNLSVNGMLESQKGTLMTNPMESWHSRSTQMFKEGGEKEFIACEVEVIQSSDTDSMGGDSGQTNSDHGHALVLVDRYIA</sequence>
<feature type="transmembrane region" description="Helical" evidence="1">
    <location>
        <begin position="100"/>
        <end position="119"/>
    </location>
</feature>
<feature type="transmembrane region" description="Helical" evidence="1">
    <location>
        <begin position="189"/>
        <end position="210"/>
    </location>
</feature>
<dbReference type="EMBL" id="JAACJJ010000029">
    <property type="protein sequence ID" value="KAF5319257.1"/>
    <property type="molecule type" value="Genomic_DNA"/>
</dbReference>
<protein>
    <submittedName>
        <fullName evidence="2">Uncharacterized protein</fullName>
    </submittedName>
</protein>
<organism evidence="2 3">
    <name type="scientific">Psilocybe cf. subviscida</name>
    <dbReference type="NCBI Taxonomy" id="2480587"/>
    <lineage>
        <taxon>Eukaryota</taxon>
        <taxon>Fungi</taxon>
        <taxon>Dikarya</taxon>
        <taxon>Basidiomycota</taxon>
        <taxon>Agaricomycotina</taxon>
        <taxon>Agaricomycetes</taxon>
        <taxon>Agaricomycetidae</taxon>
        <taxon>Agaricales</taxon>
        <taxon>Agaricineae</taxon>
        <taxon>Strophariaceae</taxon>
        <taxon>Psilocybe</taxon>
    </lineage>
</organism>
<proteinExistence type="predicted"/>
<name>A0A8H5F0Q4_9AGAR</name>
<evidence type="ECO:0000256" key="1">
    <source>
        <dbReference type="SAM" id="Phobius"/>
    </source>
</evidence>
<comment type="caution">
    <text evidence="2">The sequence shown here is derived from an EMBL/GenBank/DDBJ whole genome shotgun (WGS) entry which is preliminary data.</text>
</comment>
<reference evidence="2 3" key="1">
    <citation type="journal article" date="2020" name="ISME J.">
        <title>Uncovering the hidden diversity of litter-decomposition mechanisms in mushroom-forming fungi.</title>
        <authorList>
            <person name="Floudas D."/>
            <person name="Bentzer J."/>
            <person name="Ahren D."/>
            <person name="Johansson T."/>
            <person name="Persson P."/>
            <person name="Tunlid A."/>
        </authorList>
    </citation>
    <scope>NUCLEOTIDE SEQUENCE [LARGE SCALE GENOMIC DNA]</scope>
    <source>
        <strain evidence="2 3">CBS 101986</strain>
    </source>
</reference>
<feature type="transmembrane region" description="Helical" evidence="1">
    <location>
        <begin position="222"/>
        <end position="240"/>
    </location>
</feature>
<dbReference type="Proteomes" id="UP000567179">
    <property type="component" value="Unassembled WGS sequence"/>
</dbReference>
<dbReference type="AlphaFoldDB" id="A0A8H5F0Q4"/>
<evidence type="ECO:0000313" key="3">
    <source>
        <dbReference type="Proteomes" id="UP000567179"/>
    </source>
</evidence>
<feature type="transmembrane region" description="Helical" evidence="1">
    <location>
        <begin position="141"/>
        <end position="168"/>
    </location>
</feature>
<gene>
    <name evidence="2" type="ORF">D9619_008321</name>
</gene>